<proteinExistence type="inferred from homology"/>
<organism evidence="10 11">
    <name type="scientific">Pelotomaculum propionicicum</name>
    <dbReference type="NCBI Taxonomy" id="258475"/>
    <lineage>
        <taxon>Bacteria</taxon>
        <taxon>Bacillati</taxon>
        <taxon>Bacillota</taxon>
        <taxon>Clostridia</taxon>
        <taxon>Eubacteriales</taxon>
        <taxon>Desulfotomaculaceae</taxon>
        <taxon>Pelotomaculum</taxon>
    </lineage>
</organism>
<dbReference type="InterPro" id="IPR013525">
    <property type="entry name" value="ABC2_TM"/>
</dbReference>
<evidence type="ECO:0000259" key="9">
    <source>
        <dbReference type="PROSITE" id="PS51012"/>
    </source>
</evidence>
<evidence type="ECO:0000256" key="2">
    <source>
        <dbReference type="ARBA" id="ARBA00007783"/>
    </source>
</evidence>
<keyword evidence="11" id="KW-1185">Reference proteome</keyword>
<comment type="caution">
    <text evidence="10">The sequence shown here is derived from an EMBL/GenBank/DDBJ whole genome shotgun (WGS) entry which is preliminary data.</text>
</comment>
<dbReference type="PANTHER" id="PTHR30294:SF29">
    <property type="entry name" value="MULTIDRUG ABC TRANSPORTER PERMEASE YBHS-RELATED"/>
    <property type="match status" value="1"/>
</dbReference>
<evidence type="ECO:0000256" key="7">
    <source>
        <dbReference type="ARBA" id="ARBA00023136"/>
    </source>
</evidence>
<dbReference type="EMBL" id="QFFZ01000001">
    <property type="protein sequence ID" value="TEB13622.1"/>
    <property type="molecule type" value="Genomic_DNA"/>
</dbReference>
<feature type="transmembrane region" description="Helical" evidence="8">
    <location>
        <begin position="238"/>
        <end position="259"/>
    </location>
</feature>
<protein>
    <submittedName>
        <fullName evidence="10">Inner membrane transport permease YhhJ</fullName>
    </submittedName>
</protein>
<dbReference type="GO" id="GO:0140359">
    <property type="term" value="F:ABC-type transporter activity"/>
    <property type="evidence" value="ECO:0007669"/>
    <property type="project" value="InterPro"/>
</dbReference>
<feature type="transmembrane region" description="Helical" evidence="8">
    <location>
        <begin position="186"/>
        <end position="208"/>
    </location>
</feature>
<keyword evidence="3" id="KW-0813">Transport</keyword>
<feature type="transmembrane region" description="Helical" evidence="8">
    <location>
        <begin position="21"/>
        <end position="52"/>
    </location>
</feature>
<gene>
    <name evidence="10" type="primary">yhhJ</name>
    <name evidence="10" type="ORF">Pmgp_00022</name>
</gene>
<keyword evidence="5 8" id="KW-0812">Transmembrane</keyword>
<dbReference type="InterPro" id="IPR047817">
    <property type="entry name" value="ABC2_TM_bact-type"/>
</dbReference>
<evidence type="ECO:0000256" key="5">
    <source>
        <dbReference type="ARBA" id="ARBA00022692"/>
    </source>
</evidence>
<evidence type="ECO:0000256" key="4">
    <source>
        <dbReference type="ARBA" id="ARBA00022475"/>
    </source>
</evidence>
<sequence>MKQVLYISYYEMVHIFKDKILLLLIFFVPVFYASLCGAVYTAGILTGIPLAVVDLDDSVLSREVIKCFANNPRFQIVEEINTYPLLEEGMKKSAVRAGVVIPENFEKETALHSGAEVLVVYDSSNLIWGYNIRKYTMETVNQFSAEHAAAYMAGLGLAKKEITNILDSVSSNTDVWYNPTFSYANFMLFGLIMLIIHQICLLSASLTVTREKENNSWLQFLCAPAPAWKIFLGKSLPYFLTGIFNYGLLIWFIAVFVHVRIEGSVLLILLLGLLYNIVITCAGFYISLQAADSLQATRYIMLLSVPFLMISGYTWPQTHIPAFINAFARFLPFTWMAEGLRQVAVKNLGPEYLVPVILALTLMSLAAVLPAASFTKRRKPPHLRADS</sequence>
<keyword evidence="4" id="KW-1003">Cell membrane</keyword>
<comment type="similarity">
    <text evidence="2">Belongs to the ABC-2 integral membrane protein family.</text>
</comment>
<dbReference type="AlphaFoldDB" id="A0A4Y7RYA0"/>
<feature type="domain" description="ABC transmembrane type-2" evidence="9">
    <location>
        <begin position="152"/>
        <end position="378"/>
    </location>
</feature>
<keyword evidence="6 8" id="KW-1133">Transmembrane helix</keyword>
<evidence type="ECO:0000256" key="6">
    <source>
        <dbReference type="ARBA" id="ARBA00022989"/>
    </source>
</evidence>
<evidence type="ECO:0000313" key="10">
    <source>
        <dbReference type="EMBL" id="TEB13622.1"/>
    </source>
</evidence>
<dbReference type="GO" id="GO:0005886">
    <property type="term" value="C:plasma membrane"/>
    <property type="evidence" value="ECO:0007669"/>
    <property type="project" value="UniProtKB-SubCell"/>
</dbReference>
<evidence type="ECO:0000256" key="3">
    <source>
        <dbReference type="ARBA" id="ARBA00022448"/>
    </source>
</evidence>
<accession>A0A4Y7RYA0</accession>
<dbReference type="OrthoDB" id="9788252at2"/>
<keyword evidence="7 8" id="KW-0472">Membrane</keyword>
<evidence type="ECO:0000256" key="8">
    <source>
        <dbReference type="SAM" id="Phobius"/>
    </source>
</evidence>
<feature type="transmembrane region" description="Helical" evidence="8">
    <location>
        <begin position="265"/>
        <end position="287"/>
    </location>
</feature>
<name>A0A4Y7RYA0_9FIRM</name>
<dbReference type="InterPro" id="IPR051449">
    <property type="entry name" value="ABC-2_transporter_component"/>
</dbReference>
<evidence type="ECO:0000313" key="11">
    <source>
        <dbReference type="Proteomes" id="UP000297597"/>
    </source>
</evidence>
<dbReference type="Pfam" id="PF12698">
    <property type="entry name" value="ABC2_membrane_3"/>
    <property type="match status" value="1"/>
</dbReference>
<dbReference type="RefSeq" id="WP_134211939.1">
    <property type="nucleotide sequence ID" value="NZ_QFFZ01000001.1"/>
</dbReference>
<reference evidence="10 11" key="1">
    <citation type="journal article" date="2018" name="Environ. Microbiol.">
        <title>Novel energy conservation strategies and behaviour of Pelotomaculum schinkii driving syntrophic propionate catabolism.</title>
        <authorList>
            <person name="Hidalgo-Ahumada C.A.P."/>
            <person name="Nobu M.K."/>
            <person name="Narihiro T."/>
            <person name="Tamaki H."/>
            <person name="Liu W.T."/>
            <person name="Kamagata Y."/>
            <person name="Stams A.J.M."/>
            <person name="Imachi H."/>
            <person name="Sousa D.Z."/>
        </authorList>
    </citation>
    <scope>NUCLEOTIDE SEQUENCE [LARGE SCALE GENOMIC DNA]</scope>
    <source>
        <strain evidence="10 11">MGP</strain>
    </source>
</reference>
<dbReference type="PROSITE" id="PS51012">
    <property type="entry name" value="ABC_TM2"/>
    <property type="match status" value="1"/>
</dbReference>
<evidence type="ECO:0000256" key="1">
    <source>
        <dbReference type="ARBA" id="ARBA00004651"/>
    </source>
</evidence>
<dbReference type="Gene3D" id="3.40.1710.10">
    <property type="entry name" value="abc type-2 transporter like domain"/>
    <property type="match status" value="1"/>
</dbReference>
<comment type="subcellular location">
    <subcellularLocation>
        <location evidence="1">Cell membrane</location>
        <topology evidence="1">Multi-pass membrane protein</topology>
    </subcellularLocation>
</comment>
<feature type="transmembrane region" description="Helical" evidence="8">
    <location>
        <begin position="299"/>
        <end position="315"/>
    </location>
</feature>
<dbReference type="PANTHER" id="PTHR30294">
    <property type="entry name" value="MEMBRANE COMPONENT OF ABC TRANSPORTER YHHJ-RELATED"/>
    <property type="match status" value="1"/>
</dbReference>
<feature type="transmembrane region" description="Helical" evidence="8">
    <location>
        <begin position="352"/>
        <end position="374"/>
    </location>
</feature>
<dbReference type="Proteomes" id="UP000297597">
    <property type="component" value="Unassembled WGS sequence"/>
</dbReference>